<dbReference type="SUPFAM" id="SSF51556">
    <property type="entry name" value="Metallo-dependent hydrolases"/>
    <property type="match status" value="1"/>
</dbReference>
<keyword evidence="4 7" id="KW-0378">Hydrolase</keyword>
<dbReference type="GO" id="GO:0005829">
    <property type="term" value="C:cytosol"/>
    <property type="evidence" value="ECO:0007669"/>
    <property type="project" value="TreeGrafter"/>
</dbReference>
<dbReference type="RefSeq" id="WP_103561159.1">
    <property type="nucleotide sequence ID" value="NZ_MTBP01000001.1"/>
</dbReference>
<evidence type="ECO:0000313" key="7">
    <source>
        <dbReference type="EMBL" id="POM26151.1"/>
    </source>
</evidence>
<accession>A0A2P4UM75</accession>
<feature type="domain" description="Adenosine deaminase" evidence="6">
    <location>
        <begin position="14"/>
        <end position="332"/>
    </location>
</feature>
<keyword evidence="5" id="KW-0862">Zinc</keyword>
<organism evidence="7 8">
    <name type="scientific">Actinomadura rubteroloni</name>
    <dbReference type="NCBI Taxonomy" id="1926885"/>
    <lineage>
        <taxon>Bacteria</taxon>
        <taxon>Bacillati</taxon>
        <taxon>Actinomycetota</taxon>
        <taxon>Actinomycetes</taxon>
        <taxon>Streptosporangiales</taxon>
        <taxon>Thermomonosporaceae</taxon>
        <taxon>Actinomadura</taxon>
    </lineage>
</organism>
<dbReference type="EC" id="3.5.4.2" evidence="7"/>
<evidence type="ECO:0000259" key="6">
    <source>
        <dbReference type="Pfam" id="PF00962"/>
    </source>
</evidence>
<dbReference type="InterPro" id="IPR001365">
    <property type="entry name" value="A_deaminase_dom"/>
</dbReference>
<evidence type="ECO:0000256" key="1">
    <source>
        <dbReference type="ARBA" id="ARBA00001947"/>
    </source>
</evidence>
<dbReference type="EMBL" id="MTBP01000001">
    <property type="protein sequence ID" value="POM26151.1"/>
    <property type="molecule type" value="Genomic_DNA"/>
</dbReference>
<evidence type="ECO:0000256" key="5">
    <source>
        <dbReference type="ARBA" id="ARBA00022833"/>
    </source>
</evidence>
<evidence type="ECO:0000256" key="2">
    <source>
        <dbReference type="ARBA" id="ARBA00006676"/>
    </source>
</evidence>
<evidence type="ECO:0000256" key="3">
    <source>
        <dbReference type="ARBA" id="ARBA00022723"/>
    </source>
</evidence>
<reference evidence="7 8" key="1">
    <citation type="journal article" date="2017" name="Chemistry">
        <title>Isolation, Biosynthesis and Chemical Modifications of Rubterolones A-F: Rare Tropolone Alkaloids from Actinomadura sp. 5-2.</title>
        <authorList>
            <person name="Guo H."/>
            <person name="Benndorf R."/>
            <person name="Leichnitz D."/>
            <person name="Klassen J.L."/>
            <person name="Vollmers J."/>
            <person name="Gorls H."/>
            <person name="Steinacker M."/>
            <person name="Weigel C."/>
            <person name="Dahse H.M."/>
            <person name="Kaster A.K."/>
            <person name="de Beer Z.W."/>
            <person name="Poulsen M."/>
            <person name="Beemelmanns C."/>
        </authorList>
    </citation>
    <scope>NUCLEOTIDE SEQUENCE [LARGE SCALE GENOMIC DNA]</scope>
    <source>
        <strain evidence="7 8">5-2</strain>
    </source>
</reference>
<dbReference type="GO" id="GO:0043103">
    <property type="term" value="P:hypoxanthine salvage"/>
    <property type="evidence" value="ECO:0007669"/>
    <property type="project" value="TreeGrafter"/>
</dbReference>
<proteinExistence type="inferred from homology"/>
<dbReference type="GO" id="GO:0046872">
    <property type="term" value="F:metal ion binding"/>
    <property type="evidence" value="ECO:0007669"/>
    <property type="project" value="UniProtKB-KW"/>
</dbReference>
<dbReference type="PANTHER" id="PTHR43114:SF6">
    <property type="entry name" value="ADENINE DEAMINASE"/>
    <property type="match status" value="1"/>
</dbReference>
<evidence type="ECO:0000256" key="4">
    <source>
        <dbReference type="ARBA" id="ARBA00022801"/>
    </source>
</evidence>
<dbReference type="Pfam" id="PF00962">
    <property type="entry name" value="A_deaminase"/>
    <property type="match status" value="1"/>
</dbReference>
<comment type="caution">
    <text evidence="7">The sequence shown here is derived from an EMBL/GenBank/DDBJ whole genome shotgun (WGS) entry which is preliminary data.</text>
</comment>
<keyword evidence="8" id="KW-1185">Reference proteome</keyword>
<dbReference type="InterPro" id="IPR006330">
    <property type="entry name" value="Ado/ade_deaminase"/>
</dbReference>
<dbReference type="GO" id="GO:0006146">
    <property type="term" value="P:adenine catabolic process"/>
    <property type="evidence" value="ECO:0007669"/>
    <property type="project" value="TreeGrafter"/>
</dbReference>
<comment type="cofactor">
    <cofactor evidence="1">
        <name>Zn(2+)</name>
        <dbReference type="ChEBI" id="CHEBI:29105"/>
    </cofactor>
</comment>
<dbReference type="Gene3D" id="3.20.20.140">
    <property type="entry name" value="Metal-dependent hydrolases"/>
    <property type="match status" value="1"/>
</dbReference>
<keyword evidence="3" id="KW-0479">Metal-binding</keyword>
<dbReference type="GO" id="GO:0000034">
    <property type="term" value="F:adenine deaminase activity"/>
    <property type="evidence" value="ECO:0007669"/>
    <property type="project" value="UniProtKB-EC"/>
</dbReference>
<dbReference type="InterPro" id="IPR032466">
    <property type="entry name" value="Metal_Hydrolase"/>
</dbReference>
<sequence length="341" mass="37332">MTPAEYDAFAARIPKISLHLHLTGSVAPDTVVDLARKHGVPLPAGRGVYDIDAHADLDAFLRVYDTVGEVVRDADDFHRVTYETLALAARHNVLYREMFLSPPAHPHTPYPVMLDGVVRGLRDAETDHGVVCRLIVALDRERDAEESRRLVETVIEHRDEHVIGIGLDYAEVNGPPERFRAAFALAGRAGLHRTAHSESGPPANIRTLLDDLGCTRVDHGYHVVTDAEMTARCRDEGVPFTCTPVSSDIGRYSGSGDGTHRRIVEMLDAGLAVTIDSDDPPMFGTDPTHDLRVLGPALGFDPAPLRRMLGHAVDACWLDDTDRAALRARVDAVLKEDPCVN</sequence>
<name>A0A2P4UM75_9ACTN</name>
<dbReference type="AlphaFoldDB" id="A0A2P4UM75"/>
<dbReference type="NCBIfam" id="TIGR01430">
    <property type="entry name" value="aden_deam"/>
    <property type="match status" value="1"/>
</dbReference>
<comment type="similarity">
    <text evidence="2">Belongs to the metallo-dependent hydrolases superfamily. Adenosine and AMP deaminases family.</text>
</comment>
<protein>
    <submittedName>
        <fullName evidence="7">Adenine deaminase</fullName>
        <ecNumber evidence="7">3.5.4.2</ecNumber>
    </submittedName>
</protein>
<dbReference type="Proteomes" id="UP000242367">
    <property type="component" value="Unassembled WGS sequence"/>
</dbReference>
<dbReference type="PANTHER" id="PTHR43114">
    <property type="entry name" value="ADENINE DEAMINASE"/>
    <property type="match status" value="1"/>
</dbReference>
<evidence type="ECO:0000313" key="8">
    <source>
        <dbReference type="Proteomes" id="UP000242367"/>
    </source>
</evidence>
<gene>
    <name evidence="7" type="ORF">BTM25_05390</name>
</gene>